<evidence type="ECO:0000259" key="1">
    <source>
        <dbReference type="Pfam" id="PF20167"/>
    </source>
</evidence>
<dbReference type="InterPro" id="IPR046796">
    <property type="entry name" value="Transposase_32_dom"/>
</dbReference>
<dbReference type="Gramene" id="PGSC0003DMT400091563">
    <property type="protein sequence ID" value="PGSC0003DMT400091563"/>
    <property type="gene ID" value="PGSC0003DMG400041134"/>
</dbReference>
<evidence type="ECO:0000313" key="2">
    <source>
        <dbReference type="EnsemblPlants" id="PGSC0003DMT400091563"/>
    </source>
</evidence>
<proteinExistence type="predicted"/>
<reference evidence="2" key="2">
    <citation type="submission" date="2015-06" db="UniProtKB">
        <authorList>
            <consortium name="EnsemblPlants"/>
        </authorList>
    </citation>
    <scope>IDENTIFICATION</scope>
    <source>
        <strain evidence="2">DM1-3 516 R44</strain>
    </source>
</reference>
<sequence>MVHKTSPFNLLRSLGGGTISGIGAIGGAGVGTDSTGVEAGGTLIESQWVADDPSGEDTIHGGFSGRYYTVRHTFHFHRFEQFIRSRGPYIPMWVGEFYTAYREMVPKGKKKASTLRLVKSVMVRGKEVECSNDHINILLGRALGATLAYRGLPISQSLDDLKGWFAPLISDTTPRWIEAGAPIEKRDLSIATRFWFGFLSSTIMPS</sequence>
<dbReference type="HOGENOM" id="CLU_1333924_0_0_1"/>
<dbReference type="PANTHER" id="PTHR33180:SF31">
    <property type="entry name" value="POLYPROTEIN PROTEIN"/>
    <property type="match status" value="1"/>
</dbReference>
<dbReference type="InParanoid" id="M1DMW9"/>
<accession>M1DMW9</accession>
<dbReference type="Proteomes" id="UP000011115">
    <property type="component" value="Unassembled WGS sequence"/>
</dbReference>
<dbReference type="GO" id="GO:0009579">
    <property type="term" value="C:thylakoid"/>
    <property type="evidence" value="ECO:0000318"/>
    <property type="project" value="GO_Central"/>
</dbReference>
<dbReference type="PANTHER" id="PTHR33180">
    <property type="entry name" value="PHOTOSYSTEM II CP43 REACTION CENTER PROTEIN"/>
    <property type="match status" value="1"/>
</dbReference>
<dbReference type="Pfam" id="PF20167">
    <property type="entry name" value="Transposase_32"/>
    <property type="match status" value="1"/>
</dbReference>
<dbReference type="AlphaFoldDB" id="M1DMW9"/>
<feature type="domain" description="Putative plant transposon protein" evidence="1">
    <location>
        <begin position="76"/>
        <end position="206"/>
    </location>
</feature>
<keyword evidence="3" id="KW-1185">Reference proteome</keyword>
<protein>
    <recommendedName>
        <fullName evidence="1">Putative plant transposon protein domain-containing protein</fullName>
    </recommendedName>
</protein>
<dbReference type="EnsemblPlants" id="PGSC0003DMT400091563">
    <property type="protein sequence ID" value="PGSC0003DMT400091563"/>
    <property type="gene ID" value="PGSC0003DMG400041134"/>
</dbReference>
<organism evidence="2 3">
    <name type="scientific">Solanum tuberosum</name>
    <name type="common">Potato</name>
    <dbReference type="NCBI Taxonomy" id="4113"/>
    <lineage>
        <taxon>Eukaryota</taxon>
        <taxon>Viridiplantae</taxon>
        <taxon>Streptophyta</taxon>
        <taxon>Embryophyta</taxon>
        <taxon>Tracheophyta</taxon>
        <taxon>Spermatophyta</taxon>
        <taxon>Magnoliopsida</taxon>
        <taxon>eudicotyledons</taxon>
        <taxon>Gunneridae</taxon>
        <taxon>Pentapetalae</taxon>
        <taxon>asterids</taxon>
        <taxon>lamiids</taxon>
        <taxon>Solanales</taxon>
        <taxon>Solanaceae</taxon>
        <taxon>Solanoideae</taxon>
        <taxon>Solaneae</taxon>
        <taxon>Solanum</taxon>
    </lineage>
</organism>
<evidence type="ECO:0000313" key="3">
    <source>
        <dbReference type="Proteomes" id="UP000011115"/>
    </source>
</evidence>
<name>M1DMW9_SOLTU</name>
<reference evidence="3" key="1">
    <citation type="journal article" date="2011" name="Nature">
        <title>Genome sequence and analysis of the tuber crop potato.</title>
        <authorList>
            <consortium name="The Potato Genome Sequencing Consortium"/>
        </authorList>
    </citation>
    <scope>NUCLEOTIDE SEQUENCE [LARGE SCALE GENOMIC DNA]</scope>
    <source>
        <strain evidence="3">cv. DM1-3 516 R44</strain>
    </source>
</reference>
<dbReference type="PaxDb" id="4113-PGSC0003DMT400091563"/>
<dbReference type="GO" id="GO:0009523">
    <property type="term" value="C:photosystem II"/>
    <property type="evidence" value="ECO:0000318"/>
    <property type="project" value="GO_Central"/>
</dbReference>